<dbReference type="PANTHER" id="PTHR13132">
    <property type="entry name" value="ALPHA- 1,6 -FUCOSYLTRANSFERASE"/>
    <property type="match status" value="1"/>
</dbReference>
<organism evidence="3 4">
    <name type="scientific">Exophiala mesophila</name>
    <name type="common">Black yeast-like fungus</name>
    <dbReference type="NCBI Taxonomy" id="212818"/>
    <lineage>
        <taxon>Eukaryota</taxon>
        <taxon>Fungi</taxon>
        <taxon>Dikarya</taxon>
        <taxon>Ascomycota</taxon>
        <taxon>Pezizomycotina</taxon>
        <taxon>Eurotiomycetes</taxon>
        <taxon>Chaetothyriomycetidae</taxon>
        <taxon>Chaetothyriales</taxon>
        <taxon>Herpotrichiellaceae</taxon>
        <taxon>Exophiala</taxon>
    </lineage>
</organism>
<feature type="transmembrane region" description="Helical" evidence="2">
    <location>
        <begin position="59"/>
        <end position="79"/>
    </location>
</feature>
<name>A0A438N9Q0_EXOME</name>
<keyword evidence="2" id="KW-0812">Transmembrane</keyword>
<accession>A0A438N9Q0</accession>
<protein>
    <submittedName>
        <fullName evidence="3">Uncharacterized protein</fullName>
    </submittedName>
</protein>
<dbReference type="GO" id="GO:0006487">
    <property type="term" value="P:protein N-linked glycosylation"/>
    <property type="evidence" value="ECO:0007669"/>
    <property type="project" value="TreeGrafter"/>
</dbReference>
<keyword evidence="2" id="KW-1133">Transmembrane helix</keyword>
<evidence type="ECO:0000313" key="4">
    <source>
        <dbReference type="Proteomes" id="UP000288859"/>
    </source>
</evidence>
<keyword evidence="2" id="KW-0472">Membrane</keyword>
<dbReference type="GO" id="GO:0046921">
    <property type="term" value="F:alpha-(1-&gt;6)-fucosyltransferase activity"/>
    <property type="evidence" value="ECO:0007669"/>
    <property type="project" value="TreeGrafter"/>
</dbReference>
<evidence type="ECO:0000313" key="3">
    <source>
        <dbReference type="EMBL" id="RVX72349.1"/>
    </source>
</evidence>
<proteinExistence type="predicted"/>
<sequence>MLLSSRSSPPKPLKITGSETTSYLSVKHLIPRTPIPSPSLPSILPRHGKKPPKLNSRKIVRALLWLSFLILAWYIVAFGRRQSRRLSELTFLTSLGKTYEIVEAPELPDHATPISLTDHRGRSYWTISIPEKLTFPLPHADYADVCSQVEDVARHVAGSNWRDRDHEDYYHSEPDYIDVDQAQDQHFLPHSASSLASLDHRPICEKSLTYVLDAADAGLGATLMGLFLSYSLAEHEDRTFFIDDAHFPYGDFSTFFTSKPSPDCRPPPASHRVPCPHQAKHLVISAATTSWVFGESFHQHFSKRDIFDMARHGYEALFHITQPDASYIEERLSKLRNQSRSLEQQHDAPLLETAETGLVGVHIRRGDRHPFTYAYSYGYIPLEVYVQTATKLIGQSSQWMLVLASDDPEMYERVAERGDGLPNIVKAQAKISLASKRKLDSGLGWEGGFFKDLFWGLGLPDHVARVLAERMGSPKPIKVRPSHGGEVDYYVEDKERNDYGGEDGVFPRRRESGVLGDGTARDDDDGDAHASVRENTDLDLDLDFDRDHRTHPSKEALELRQFLARAYLLDLAVLANTDKVVCAVSSHTCRLLAVMLGWERAFDRGDWNNVDGNYDWQAVDF</sequence>
<evidence type="ECO:0000256" key="1">
    <source>
        <dbReference type="SAM" id="MobiDB-lite"/>
    </source>
</evidence>
<gene>
    <name evidence="3" type="ORF">B0A52_04554</name>
</gene>
<reference evidence="3 4" key="1">
    <citation type="submission" date="2017-03" db="EMBL/GenBank/DDBJ databases">
        <title>Genomes of endolithic fungi from Antarctica.</title>
        <authorList>
            <person name="Coleine C."/>
            <person name="Masonjones S."/>
            <person name="Stajich J.E."/>
        </authorList>
    </citation>
    <scope>NUCLEOTIDE SEQUENCE [LARGE SCALE GENOMIC DNA]</scope>
    <source>
        <strain evidence="3 4">CCFEE 6314</strain>
    </source>
</reference>
<dbReference type="PANTHER" id="PTHR13132:SF29">
    <property type="entry name" value="ALPHA-(1,6)-FUCOSYLTRANSFERASE"/>
    <property type="match status" value="1"/>
</dbReference>
<dbReference type="AlphaFoldDB" id="A0A438N9Q0"/>
<feature type="compositionally biased region" description="Basic and acidic residues" evidence="1">
    <location>
        <begin position="492"/>
        <end position="512"/>
    </location>
</feature>
<dbReference type="OrthoDB" id="2392789at2759"/>
<dbReference type="Proteomes" id="UP000288859">
    <property type="component" value="Unassembled WGS sequence"/>
</dbReference>
<feature type="region of interest" description="Disordered" evidence="1">
    <location>
        <begin position="492"/>
        <end position="530"/>
    </location>
</feature>
<evidence type="ECO:0000256" key="2">
    <source>
        <dbReference type="SAM" id="Phobius"/>
    </source>
</evidence>
<dbReference type="EMBL" id="NAJM01000013">
    <property type="protein sequence ID" value="RVX72349.1"/>
    <property type="molecule type" value="Genomic_DNA"/>
</dbReference>
<comment type="caution">
    <text evidence="3">The sequence shown here is derived from an EMBL/GenBank/DDBJ whole genome shotgun (WGS) entry which is preliminary data.</text>
</comment>